<gene>
    <name evidence="1" type="ORF">THF1A12_170087</name>
</gene>
<organism evidence="1 2">
    <name type="scientific">Vibrio jasicida</name>
    <dbReference type="NCBI Taxonomy" id="766224"/>
    <lineage>
        <taxon>Bacteria</taxon>
        <taxon>Pseudomonadati</taxon>
        <taxon>Pseudomonadota</taxon>
        <taxon>Gammaproteobacteria</taxon>
        <taxon>Vibrionales</taxon>
        <taxon>Vibrionaceae</taxon>
        <taxon>Vibrio</taxon>
    </lineage>
</organism>
<name>A0AAU9QKA2_9VIBR</name>
<reference evidence="1" key="1">
    <citation type="submission" date="2022-01" db="EMBL/GenBank/DDBJ databases">
        <authorList>
            <person name="Lagorce A."/>
        </authorList>
    </citation>
    <scope>NUCLEOTIDE SEQUENCE</scope>
    <source>
        <strain evidence="1">Th15_F1_A12</strain>
    </source>
</reference>
<evidence type="ECO:0000313" key="2">
    <source>
        <dbReference type="Proteomes" id="UP001295462"/>
    </source>
</evidence>
<comment type="caution">
    <text evidence="1">The sequence shown here is derived from an EMBL/GenBank/DDBJ whole genome shotgun (WGS) entry which is preliminary data.</text>
</comment>
<sequence length="53" mass="5807">MIVSEPNSNLSYSSYLLSKRPDKTLPNMTVLAASNHGILRTLCSSDGHKTTKQ</sequence>
<proteinExistence type="predicted"/>
<evidence type="ECO:0000313" key="1">
    <source>
        <dbReference type="EMBL" id="CAH1581799.1"/>
    </source>
</evidence>
<accession>A0AAU9QKA2</accession>
<dbReference type="Proteomes" id="UP001295462">
    <property type="component" value="Unassembled WGS sequence"/>
</dbReference>
<dbReference type="AlphaFoldDB" id="A0AAU9QKA2"/>
<dbReference type="EMBL" id="CAKMUD010000069">
    <property type="protein sequence ID" value="CAH1581799.1"/>
    <property type="molecule type" value="Genomic_DNA"/>
</dbReference>
<protein>
    <submittedName>
        <fullName evidence="1">Uncharacterized protein</fullName>
    </submittedName>
</protein>